<dbReference type="EMBL" id="AP023355">
    <property type="protein sequence ID" value="BCJ38245.1"/>
    <property type="molecule type" value="Genomic_DNA"/>
</dbReference>
<dbReference type="Proteomes" id="UP000611640">
    <property type="component" value="Chromosome"/>
</dbReference>
<organism evidence="1 2">
    <name type="scientific">Actinocatenispora thailandica</name>
    <dbReference type="NCBI Taxonomy" id="227318"/>
    <lineage>
        <taxon>Bacteria</taxon>
        <taxon>Bacillati</taxon>
        <taxon>Actinomycetota</taxon>
        <taxon>Actinomycetes</taxon>
        <taxon>Micromonosporales</taxon>
        <taxon>Micromonosporaceae</taxon>
        <taxon>Actinocatenispora</taxon>
    </lineage>
</organism>
<evidence type="ECO:0000313" key="2">
    <source>
        <dbReference type="Proteomes" id="UP000611640"/>
    </source>
</evidence>
<evidence type="ECO:0008006" key="3">
    <source>
        <dbReference type="Google" id="ProtNLM"/>
    </source>
</evidence>
<reference evidence="1 2" key="1">
    <citation type="submission" date="2020-08" db="EMBL/GenBank/DDBJ databases">
        <title>Whole genome shotgun sequence of Actinocatenispora thailandica NBRC 105041.</title>
        <authorList>
            <person name="Komaki H."/>
            <person name="Tamura T."/>
        </authorList>
    </citation>
    <scope>NUCLEOTIDE SEQUENCE [LARGE SCALE GENOMIC DNA]</scope>
    <source>
        <strain evidence="1 2">NBRC 105041</strain>
    </source>
</reference>
<protein>
    <recommendedName>
        <fullName evidence="3">DUF1579 domain-containing protein</fullName>
    </recommendedName>
</protein>
<gene>
    <name evidence="1" type="ORF">Athai_57480</name>
</gene>
<dbReference type="KEGG" id="atl:Athai_57480"/>
<name>A0A7R7DUV1_9ACTN</name>
<evidence type="ECO:0000313" key="1">
    <source>
        <dbReference type="EMBL" id="BCJ38245.1"/>
    </source>
</evidence>
<accession>A0A7R7DUV1</accession>
<keyword evidence="2" id="KW-1185">Reference proteome</keyword>
<sequence length="158" mass="17960">MDNSNGFGFFTGTFDVVNRWRTDFLDPGEGDDRWEEFPGVTRAGVHFDGGANFDEIEFPTKGFAGLTLRLYDPAADAWSLYWASRRTGTLAPPVVGRFGPDGTGVFHGDDTYQDRPVRCRFVWSEITATTAHWAQAFSVDDGRTWLDNWHMYFTRRAD</sequence>
<dbReference type="RefSeq" id="WP_203964311.1">
    <property type="nucleotide sequence ID" value="NZ_AP023355.1"/>
</dbReference>
<dbReference type="AlphaFoldDB" id="A0A7R7DUV1"/>
<proteinExistence type="predicted"/>